<dbReference type="InterPro" id="IPR001623">
    <property type="entry name" value="DnaJ_domain"/>
</dbReference>
<dbReference type="Pfam" id="PF00226">
    <property type="entry name" value="DnaJ"/>
    <property type="match status" value="1"/>
</dbReference>
<dbReference type="SUPFAM" id="SSF158682">
    <property type="entry name" value="TerB-like"/>
    <property type="match status" value="1"/>
</dbReference>
<dbReference type="EMBL" id="FOMO01000013">
    <property type="protein sequence ID" value="SFE25225.1"/>
    <property type="molecule type" value="Genomic_DNA"/>
</dbReference>
<keyword evidence="1" id="KW-0143">Chaperone</keyword>
<dbReference type="PANTHER" id="PTHR24074">
    <property type="entry name" value="CO-CHAPERONE PROTEIN DJLA"/>
    <property type="match status" value="1"/>
</dbReference>
<evidence type="ECO:0000313" key="4">
    <source>
        <dbReference type="Proteomes" id="UP000243950"/>
    </source>
</evidence>
<evidence type="ECO:0000256" key="1">
    <source>
        <dbReference type="ARBA" id="ARBA00023186"/>
    </source>
</evidence>
<dbReference type="AlphaFoldDB" id="A0A1I1Z090"/>
<dbReference type="Gene3D" id="1.10.3680.10">
    <property type="entry name" value="TerB-like"/>
    <property type="match status" value="1"/>
</dbReference>
<dbReference type="Proteomes" id="UP000243950">
    <property type="component" value="Unassembled WGS sequence"/>
</dbReference>
<dbReference type="CDD" id="cd07316">
    <property type="entry name" value="terB_like_DjlA"/>
    <property type="match status" value="1"/>
</dbReference>
<dbReference type="RefSeq" id="WP_093507244.1">
    <property type="nucleotide sequence ID" value="NZ_BSSG01000013.1"/>
</dbReference>
<evidence type="ECO:0000259" key="2">
    <source>
        <dbReference type="PROSITE" id="PS50076"/>
    </source>
</evidence>
<dbReference type="CDD" id="cd06257">
    <property type="entry name" value="DnaJ"/>
    <property type="match status" value="1"/>
</dbReference>
<protein>
    <submittedName>
        <fullName evidence="3">DnaJ like chaperone protein</fullName>
    </submittedName>
</protein>
<organism evidence="3 4">
    <name type="scientific">Pseudomonas straminea</name>
    <dbReference type="NCBI Taxonomy" id="47882"/>
    <lineage>
        <taxon>Bacteria</taxon>
        <taxon>Pseudomonadati</taxon>
        <taxon>Pseudomonadota</taxon>
        <taxon>Gammaproteobacteria</taxon>
        <taxon>Pseudomonadales</taxon>
        <taxon>Pseudomonadaceae</taxon>
        <taxon>Phytopseudomonas</taxon>
    </lineage>
</organism>
<dbReference type="SMART" id="SM00271">
    <property type="entry name" value="DnaJ"/>
    <property type="match status" value="1"/>
</dbReference>
<reference evidence="4" key="1">
    <citation type="submission" date="2016-10" db="EMBL/GenBank/DDBJ databases">
        <authorList>
            <person name="Varghese N."/>
            <person name="Submissions S."/>
        </authorList>
    </citation>
    <scope>NUCLEOTIDE SEQUENCE [LARGE SCALE GENOMIC DNA]</scope>
    <source>
        <strain evidence="4">JCM 2783</strain>
    </source>
</reference>
<gene>
    <name evidence="3" type="ORF">SAMN05216372_11338</name>
</gene>
<dbReference type="InterPro" id="IPR007791">
    <property type="entry name" value="DjlA_N"/>
</dbReference>
<dbReference type="Pfam" id="PF05099">
    <property type="entry name" value="TerB"/>
    <property type="match status" value="1"/>
</dbReference>
<dbReference type="SUPFAM" id="SSF46565">
    <property type="entry name" value="Chaperone J-domain"/>
    <property type="match status" value="1"/>
</dbReference>
<proteinExistence type="predicted"/>
<dbReference type="InterPro" id="IPR036869">
    <property type="entry name" value="J_dom_sf"/>
</dbReference>
<keyword evidence="4" id="KW-1185">Reference proteome</keyword>
<accession>A0A1I1Z090</accession>
<feature type="domain" description="J" evidence="2">
    <location>
        <begin position="186"/>
        <end position="252"/>
    </location>
</feature>
<sequence>MYWPLTLVGALAGFALASIPGLLLGGLLGQVLDRRLGLRGWKTLGERLVGKPAVADGNLLFVMLGRLAKSDGVVQQTHIRQARAEMQRLALSEVGRVAAIEAFSRGKTGQDNLRGPLLRRRGEAQELLRACWRMAWADGKVGQAERELILLWGKWLGVAVEAQEAFSDAYSPRRGPPAAAADSYQQALRLLGVSADSEVQQIKKAYRRLLSRHHPDKLAGSGAAPEKVREATEATRELHNAYALIRQRRGFR</sequence>
<name>A0A1I1Z090_PSEOC</name>
<evidence type="ECO:0000313" key="3">
    <source>
        <dbReference type="EMBL" id="SFE25225.1"/>
    </source>
</evidence>
<dbReference type="InterPro" id="IPR029024">
    <property type="entry name" value="TerB-like"/>
</dbReference>
<dbReference type="PRINTS" id="PR00625">
    <property type="entry name" value="JDOMAIN"/>
</dbReference>
<dbReference type="Gene3D" id="1.10.287.110">
    <property type="entry name" value="DnaJ domain"/>
    <property type="match status" value="1"/>
</dbReference>
<dbReference type="PROSITE" id="PS50076">
    <property type="entry name" value="DNAJ_2"/>
    <property type="match status" value="1"/>
</dbReference>
<dbReference type="InterPro" id="IPR050817">
    <property type="entry name" value="DjlA_DnaK_co-chaperone"/>
</dbReference>